<feature type="transmembrane region" description="Helical" evidence="12">
    <location>
        <begin position="238"/>
        <end position="258"/>
    </location>
</feature>
<dbReference type="AlphaFoldDB" id="A0A8J8GJ26"/>
<reference evidence="14" key="1">
    <citation type="submission" date="2020-06" db="EMBL/GenBank/DDBJ databases">
        <title>Haloterrigena sp. nov., an extremely halophilic archaeon isolated from a saline sediment.</title>
        <authorList>
            <person name="Liu B.-B."/>
        </authorList>
    </citation>
    <scope>NUCLEOTIDE SEQUENCE</scope>
    <source>
        <strain evidence="14">SYSU A121-1</strain>
    </source>
</reference>
<evidence type="ECO:0000256" key="12">
    <source>
        <dbReference type="SAM" id="Phobius"/>
    </source>
</evidence>
<keyword evidence="10 12" id="KW-1133">Transmembrane helix</keyword>
<evidence type="ECO:0000313" key="15">
    <source>
        <dbReference type="Proteomes" id="UP000728647"/>
    </source>
</evidence>
<feature type="domain" description="E3 Ubiquitin ligase MUL1-like" evidence="13">
    <location>
        <begin position="90"/>
        <end position="232"/>
    </location>
</feature>
<dbReference type="GO" id="GO:0008270">
    <property type="term" value="F:zinc ion binding"/>
    <property type="evidence" value="ECO:0007669"/>
    <property type="project" value="UniProtKB-KW"/>
</dbReference>
<evidence type="ECO:0000256" key="8">
    <source>
        <dbReference type="ARBA" id="ARBA00022786"/>
    </source>
</evidence>
<dbReference type="GO" id="GO:0016020">
    <property type="term" value="C:membrane"/>
    <property type="evidence" value="ECO:0007669"/>
    <property type="project" value="UniProtKB-SubCell"/>
</dbReference>
<dbReference type="EMBL" id="JABURA010000001">
    <property type="protein sequence ID" value="NUB90451.1"/>
    <property type="molecule type" value="Genomic_DNA"/>
</dbReference>
<evidence type="ECO:0000256" key="11">
    <source>
        <dbReference type="ARBA" id="ARBA00023136"/>
    </source>
</evidence>
<evidence type="ECO:0000256" key="6">
    <source>
        <dbReference type="ARBA" id="ARBA00022723"/>
    </source>
</evidence>
<comment type="subcellular location">
    <subcellularLocation>
        <location evidence="2">Membrane</location>
        <topology evidence="2">Multi-pass membrane protein</topology>
    </subcellularLocation>
</comment>
<evidence type="ECO:0000256" key="4">
    <source>
        <dbReference type="ARBA" id="ARBA00022679"/>
    </source>
</evidence>
<evidence type="ECO:0000256" key="3">
    <source>
        <dbReference type="ARBA" id="ARBA00012483"/>
    </source>
</evidence>
<comment type="catalytic activity">
    <reaction evidence="1">
        <text>S-ubiquitinyl-[E2 ubiquitin-conjugating enzyme]-L-cysteine + [acceptor protein]-L-lysine = [E2 ubiquitin-conjugating enzyme]-L-cysteine + N(6)-ubiquitinyl-[acceptor protein]-L-lysine.</text>
        <dbReference type="EC" id="2.3.2.27"/>
    </reaction>
</comment>
<evidence type="ECO:0000313" key="14">
    <source>
        <dbReference type="EMBL" id="NUB90451.1"/>
    </source>
</evidence>
<keyword evidence="7" id="KW-0863">Zinc-finger</keyword>
<dbReference type="GO" id="GO:0061630">
    <property type="term" value="F:ubiquitin protein ligase activity"/>
    <property type="evidence" value="ECO:0007669"/>
    <property type="project" value="UniProtKB-EC"/>
</dbReference>
<evidence type="ECO:0000256" key="10">
    <source>
        <dbReference type="ARBA" id="ARBA00022989"/>
    </source>
</evidence>
<dbReference type="Pfam" id="PF12483">
    <property type="entry name" value="GIDE"/>
    <property type="match status" value="1"/>
</dbReference>
<evidence type="ECO:0000256" key="9">
    <source>
        <dbReference type="ARBA" id="ARBA00022833"/>
    </source>
</evidence>
<dbReference type="EC" id="2.3.2.27" evidence="3"/>
<keyword evidence="11 12" id="KW-0472">Membrane</keyword>
<protein>
    <recommendedName>
        <fullName evidence="3">RING-type E3 ubiquitin transferase</fullName>
        <ecNumber evidence="3">2.3.2.27</ecNumber>
    </recommendedName>
</protein>
<keyword evidence="6" id="KW-0479">Metal-binding</keyword>
<keyword evidence="8" id="KW-0833">Ubl conjugation pathway</keyword>
<name>A0A8J8GJ26_9EURY</name>
<dbReference type="OrthoDB" id="170690at2157"/>
<proteinExistence type="predicted"/>
<dbReference type="RefSeq" id="WP_174701446.1">
    <property type="nucleotide sequence ID" value="NZ_JABURA010000001.1"/>
</dbReference>
<sequence length="259" mass="28722">MAPEILGILIWISFGLFFVGVGCHVINIGRKQYAQSDRITDTNTTSISSLQPGTIGIEGIAHPAEDATVRKSPIEMDDALVAHVTVEKNTASEGTNWKIIHEETIQEPIIVDDKTGEIRVEFPLDGELIVEQMQTEVHSGHEPPERIQRYIETELNVDEAPRRRYGPVGVGEHRRYTEEVIKPGENVYVLGTAREIQGSGGEQMYLIDEPTEAGDFILSDKSRDEVAQQLKQIGIKRLAAGGLFVFIGTLCISLPWLFS</sequence>
<dbReference type="GO" id="GO:0016567">
    <property type="term" value="P:protein ubiquitination"/>
    <property type="evidence" value="ECO:0007669"/>
    <property type="project" value="InterPro"/>
</dbReference>
<accession>A0A8J8GJ26</accession>
<comment type="caution">
    <text evidence="14">The sequence shown here is derived from an EMBL/GenBank/DDBJ whole genome shotgun (WGS) entry which is preliminary data.</text>
</comment>
<evidence type="ECO:0000259" key="13">
    <source>
        <dbReference type="Pfam" id="PF12483"/>
    </source>
</evidence>
<gene>
    <name evidence="14" type="ORF">HT576_05305</name>
</gene>
<keyword evidence="9" id="KW-0862">Zinc</keyword>
<evidence type="ECO:0000256" key="2">
    <source>
        <dbReference type="ARBA" id="ARBA00004141"/>
    </source>
</evidence>
<evidence type="ECO:0000256" key="5">
    <source>
        <dbReference type="ARBA" id="ARBA00022692"/>
    </source>
</evidence>
<evidence type="ECO:0000256" key="1">
    <source>
        <dbReference type="ARBA" id="ARBA00000900"/>
    </source>
</evidence>
<evidence type="ECO:0000256" key="7">
    <source>
        <dbReference type="ARBA" id="ARBA00022771"/>
    </source>
</evidence>
<organism evidence="14 15">
    <name type="scientific">Haloterrigena gelatinilytica</name>
    <dbReference type="NCBI Taxonomy" id="2741724"/>
    <lineage>
        <taxon>Archaea</taxon>
        <taxon>Methanobacteriati</taxon>
        <taxon>Methanobacteriota</taxon>
        <taxon>Stenosarchaea group</taxon>
        <taxon>Halobacteria</taxon>
        <taxon>Halobacteriales</taxon>
        <taxon>Natrialbaceae</taxon>
        <taxon>Haloterrigena</taxon>
    </lineage>
</organism>
<keyword evidence="5 12" id="KW-0812">Transmembrane</keyword>
<dbReference type="InterPro" id="IPR022170">
    <property type="entry name" value="MUL1-like"/>
</dbReference>
<dbReference type="Proteomes" id="UP000728647">
    <property type="component" value="Unassembled WGS sequence"/>
</dbReference>
<keyword evidence="4" id="KW-0808">Transferase</keyword>
<feature type="transmembrane region" description="Helical" evidence="12">
    <location>
        <begin position="6"/>
        <end position="28"/>
    </location>
</feature>